<feature type="region of interest" description="Disordered" evidence="1">
    <location>
        <begin position="314"/>
        <end position="335"/>
    </location>
</feature>
<feature type="region of interest" description="Disordered" evidence="1">
    <location>
        <begin position="153"/>
        <end position="190"/>
    </location>
</feature>
<feature type="region of interest" description="Disordered" evidence="1">
    <location>
        <begin position="211"/>
        <end position="275"/>
    </location>
</feature>
<dbReference type="EMBL" id="JAINDJ010000010">
    <property type="protein sequence ID" value="KAG9438817.1"/>
    <property type="molecule type" value="Genomic_DNA"/>
</dbReference>
<feature type="region of interest" description="Disordered" evidence="1">
    <location>
        <begin position="386"/>
        <end position="415"/>
    </location>
</feature>
<gene>
    <name evidence="2" type="ORF">H6P81_021222</name>
</gene>
<evidence type="ECO:0000313" key="3">
    <source>
        <dbReference type="Proteomes" id="UP000825729"/>
    </source>
</evidence>
<name>A0AAV7DQJ1_ARIFI</name>
<reference evidence="2 3" key="1">
    <citation type="submission" date="2021-07" db="EMBL/GenBank/DDBJ databases">
        <title>The Aristolochia fimbriata genome: insights into angiosperm evolution, floral development and chemical biosynthesis.</title>
        <authorList>
            <person name="Jiao Y."/>
        </authorList>
    </citation>
    <scope>NUCLEOTIDE SEQUENCE [LARGE SCALE GENOMIC DNA]</scope>
    <source>
        <strain evidence="2">IBCAS-2021</strain>
        <tissue evidence="2">Leaf</tissue>
    </source>
</reference>
<keyword evidence="3" id="KW-1185">Reference proteome</keyword>
<proteinExistence type="predicted"/>
<feature type="compositionally biased region" description="Basic and acidic residues" evidence="1">
    <location>
        <begin position="224"/>
        <end position="243"/>
    </location>
</feature>
<organism evidence="2 3">
    <name type="scientific">Aristolochia fimbriata</name>
    <name type="common">White veined hardy Dutchman's pipe vine</name>
    <dbReference type="NCBI Taxonomy" id="158543"/>
    <lineage>
        <taxon>Eukaryota</taxon>
        <taxon>Viridiplantae</taxon>
        <taxon>Streptophyta</taxon>
        <taxon>Embryophyta</taxon>
        <taxon>Tracheophyta</taxon>
        <taxon>Spermatophyta</taxon>
        <taxon>Magnoliopsida</taxon>
        <taxon>Magnoliidae</taxon>
        <taxon>Piperales</taxon>
        <taxon>Aristolochiaceae</taxon>
        <taxon>Aristolochia</taxon>
    </lineage>
</organism>
<evidence type="ECO:0000256" key="1">
    <source>
        <dbReference type="SAM" id="MobiDB-lite"/>
    </source>
</evidence>
<feature type="region of interest" description="Disordered" evidence="1">
    <location>
        <begin position="1"/>
        <end position="87"/>
    </location>
</feature>
<dbReference type="AlphaFoldDB" id="A0AAV7DQJ1"/>
<feature type="compositionally biased region" description="Basic residues" evidence="1">
    <location>
        <begin position="65"/>
        <end position="87"/>
    </location>
</feature>
<evidence type="ECO:0000313" key="2">
    <source>
        <dbReference type="EMBL" id="KAG9438817.1"/>
    </source>
</evidence>
<dbReference type="Proteomes" id="UP000825729">
    <property type="component" value="Unassembled WGS sequence"/>
</dbReference>
<protein>
    <submittedName>
        <fullName evidence="2">Uncharacterized protein</fullName>
    </submittedName>
</protein>
<sequence length="415" mass="44082">MPRWATGARCETPVESPRLAQRPGADGFQRQRPRRSGTLTHEQPLGRDLCQAKEEARGGPTSTRSRVHLPGRHARRAPPPRALLPHRWRCGRGRRGEQIGRPCPLARLAEKHFAPRALRTTSGGSAPPAPGGARVVSEALALRDPCRAVASGPRGLARIGTPGQFAEAPSSDGPGASPMEWGAREGDSPVVPDPVAPRGAVGEVGLFGNAAQIGRGWGPGDAPVRARDGESRSAADSGADRRWSRATQARRMIPPADTPPLRTEEGGATTHGRVPRGTCAALAPASGLPIRPALKHGPRSLTCVRSQRATKTRRTARGCFAEPRTESRAPSGPFWQGKSAKWIRKSLGKGLALRGWARGPSPQPAGLSVDCSKLPPRARAGRRVVAGDDWERPFGAFPGAEQPTQNWYGQGEPTA</sequence>
<comment type="caution">
    <text evidence="2">The sequence shown here is derived from an EMBL/GenBank/DDBJ whole genome shotgun (WGS) entry which is preliminary data.</text>
</comment>
<accession>A0AAV7DQJ1</accession>